<evidence type="ECO:0000256" key="3">
    <source>
        <dbReference type="ARBA" id="ARBA00022917"/>
    </source>
</evidence>
<reference evidence="6 7" key="1">
    <citation type="journal article" date="2012" name="BMC Genomics">
        <title>Comparative genomic analysis and phylogenetic position of Theileria equi.</title>
        <authorList>
            <person name="Kappmeyer L.S."/>
            <person name="Thiagarajan M."/>
            <person name="Herndon D.R."/>
            <person name="Ramsay J.D."/>
            <person name="Caler E."/>
            <person name="Djikeng A."/>
            <person name="Gillespie J.J."/>
            <person name="Lau A.O."/>
            <person name="Roalson E.H."/>
            <person name="Silva J.C."/>
            <person name="Silva M.G."/>
            <person name="Suarez C.E."/>
            <person name="Ueti M.W."/>
            <person name="Nene V.M."/>
            <person name="Mealey R.H."/>
            <person name="Knowles D.P."/>
            <person name="Brayton K.A."/>
        </authorList>
    </citation>
    <scope>NUCLEOTIDE SEQUENCE [LARGE SCALE GENOMIC DNA]</scope>
    <source>
        <strain evidence="6 7">WA</strain>
    </source>
</reference>
<evidence type="ECO:0000256" key="4">
    <source>
        <dbReference type="SAM" id="MobiDB-lite"/>
    </source>
</evidence>
<feature type="region of interest" description="Disordered" evidence="4">
    <location>
        <begin position="408"/>
        <end position="448"/>
    </location>
</feature>
<dbReference type="AlphaFoldDB" id="L0B0R2"/>
<keyword evidence="3" id="KW-0648">Protein biosynthesis</keyword>
<dbReference type="PANTHER" id="PTHR23253">
    <property type="entry name" value="EUKARYOTIC TRANSLATION INITIATION FACTOR 4 GAMMA"/>
    <property type="match status" value="1"/>
</dbReference>
<feature type="region of interest" description="Disordered" evidence="4">
    <location>
        <begin position="179"/>
        <end position="211"/>
    </location>
</feature>
<dbReference type="GeneID" id="15806499"/>
<keyword evidence="2" id="KW-0396">Initiation factor</keyword>
<sequence length="950" mass="108107">MAASKNISHDDAGIPTKSTPSSVFNPDAPEFNPSQIKSSGKLNADAPEFVPGQLPTLFDANLSMLRVPEIVNAGSYKNGHVPNYGRNISQRHQEQQYLHPQMWMHGQQYGQMPMQMGVPYQQHMYSGNASYDYMSYNYSRPQGYHIQRNVYSKPHAEYTINNPPQVQIPYNAVVTGNVPKSGGKHLQSKPEETQPKPMPEVEAAAQQTKKPVETPAITTTPEHVDTTTPVETAPSKPLTWAERTKLSTTRQLVPKKPAAPQIPTEQVSYAKVIKRAAEVTNEPAKQAHQENVKVSSESKPADAETKIAEVLSKTPQVELDKITKSDSNLHTENAKTASESVSESVAEKLDDLKISVSDTTAETDDTDPYVYNITKMLSIYTYLNDGGLEKLRESKDYPILLFSHSNIRDSSSKTSGNRNFNDYSANNSKKGDNWRHSKPFNDQSKGFGNNFRFSHREFSREHSDQQLPAASESSWIIKQAKQKLDKECQLKRKIMGLLNRLTFEKFDIIYDQIIACGIDTPEHALMLVKFVFGKAVTQHHFIPMYVELCTKLAVDLYDIDYKDPDAEGHSEAPARSTEPKTDSKPMDNKTSRNSDFMRILLNCSQESFENNLKPLTIPEDLEGDDIFEFEQKYKHKMRGNMIFVGELFKQKLLAAKLLITCLDQVFSKREECIALYNDINMGNNHLEAMCTLLQTVGRSFDTTRWKHLPEFEKRIQLLAELGKNEDICFRIRCLIKNVLDCRQERWDKQPVHKLEGPCKLQELRSKVNMETSKVQEDLWRKNRKQKNFGEQKSANFPPVESNVQRAVESISHDALKKHVKSILTELILSHDTSESFLRVTELNLPGSRDEELFNLMIMDTIELCAKVTATKERALLTKWLYLLAETRSSQHCLISCLKEFVLNEESENSYAMLMEDYPVLPQLITELLDHMEEGCSGNADFEEIQKYIKA</sequence>
<proteinExistence type="inferred from homology"/>
<dbReference type="SUPFAM" id="SSF48371">
    <property type="entry name" value="ARM repeat"/>
    <property type="match status" value="1"/>
</dbReference>
<feature type="region of interest" description="Disordered" evidence="4">
    <location>
        <begin position="282"/>
        <end position="301"/>
    </location>
</feature>
<accession>L0B0R2</accession>
<dbReference type="STRING" id="1537102.L0B0R2"/>
<feature type="region of interest" description="Disordered" evidence="4">
    <location>
        <begin position="565"/>
        <end position="591"/>
    </location>
</feature>
<dbReference type="InterPro" id="IPR003890">
    <property type="entry name" value="MIF4G-like_typ-3"/>
</dbReference>
<dbReference type="InterPro" id="IPR016024">
    <property type="entry name" value="ARM-type_fold"/>
</dbReference>
<dbReference type="eggNOG" id="KOG0401">
    <property type="taxonomic scope" value="Eukaryota"/>
</dbReference>
<dbReference type="GO" id="GO:0016281">
    <property type="term" value="C:eukaryotic translation initiation factor 4F complex"/>
    <property type="evidence" value="ECO:0007669"/>
    <property type="project" value="TreeGrafter"/>
</dbReference>
<dbReference type="Gene3D" id="1.25.40.180">
    <property type="match status" value="1"/>
</dbReference>
<evidence type="ECO:0000259" key="5">
    <source>
        <dbReference type="SMART" id="SM00543"/>
    </source>
</evidence>
<dbReference type="OrthoDB" id="514777at2759"/>
<comment type="similarity">
    <text evidence="1">Belongs to the eukaryotic initiation factor 4G family.</text>
</comment>
<dbReference type="SMART" id="SM00543">
    <property type="entry name" value="MIF4G"/>
    <property type="match status" value="1"/>
</dbReference>
<gene>
    <name evidence="6" type="ORF">BEWA_005110</name>
</gene>
<evidence type="ECO:0000256" key="2">
    <source>
        <dbReference type="ARBA" id="ARBA00022540"/>
    </source>
</evidence>
<dbReference type="Pfam" id="PF02854">
    <property type="entry name" value="MIF4G"/>
    <property type="match status" value="1"/>
</dbReference>
<evidence type="ECO:0000313" key="6">
    <source>
        <dbReference type="EMBL" id="AFZ81103.1"/>
    </source>
</evidence>
<dbReference type="PANTHER" id="PTHR23253:SF9">
    <property type="entry name" value="EUKARYOTIC TRANSLATION INITIATION FACTOR 4 GAMMA 2"/>
    <property type="match status" value="1"/>
</dbReference>
<feature type="region of interest" description="Disordered" evidence="4">
    <location>
        <begin position="1"/>
        <end position="40"/>
    </location>
</feature>
<dbReference type="VEuPathDB" id="PiroplasmaDB:BEWA_005110"/>
<name>L0B0R2_THEEQ</name>
<dbReference type="Proteomes" id="UP000031512">
    <property type="component" value="Chromosome 3"/>
</dbReference>
<evidence type="ECO:0000256" key="1">
    <source>
        <dbReference type="ARBA" id="ARBA00005775"/>
    </source>
</evidence>
<protein>
    <submittedName>
        <fullName evidence="6">MIF4G domain-containing protein</fullName>
    </submittedName>
</protein>
<feature type="domain" description="MIF4G" evidence="5">
    <location>
        <begin position="491"/>
        <end position="745"/>
    </location>
</feature>
<dbReference type="GO" id="GO:0003743">
    <property type="term" value="F:translation initiation factor activity"/>
    <property type="evidence" value="ECO:0007669"/>
    <property type="project" value="UniProtKB-KW"/>
</dbReference>
<dbReference type="KEGG" id="beq:BEWA_005110"/>
<feature type="compositionally biased region" description="Polar residues" evidence="4">
    <location>
        <begin position="412"/>
        <end position="428"/>
    </location>
</feature>
<keyword evidence="7" id="KW-1185">Reference proteome</keyword>
<organism evidence="6 7">
    <name type="scientific">Theileria equi strain WA</name>
    <dbReference type="NCBI Taxonomy" id="1537102"/>
    <lineage>
        <taxon>Eukaryota</taxon>
        <taxon>Sar</taxon>
        <taxon>Alveolata</taxon>
        <taxon>Apicomplexa</taxon>
        <taxon>Aconoidasida</taxon>
        <taxon>Piroplasmida</taxon>
        <taxon>Theileriidae</taxon>
        <taxon>Theileria</taxon>
    </lineage>
</organism>
<dbReference type="RefSeq" id="XP_004830769.1">
    <property type="nucleotide sequence ID" value="XM_004830712.1"/>
</dbReference>
<dbReference type="GO" id="GO:0003729">
    <property type="term" value="F:mRNA binding"/>
    <property type="evidence" value="ECO:0007669"/>
    <property type="project" value="TreeGrafter"/>
</dbReference>
<dbReference type="EMBL" id="CP001670">
    <property type="protein sequence ID" value="AFZ81103.1"/>
    <property type="molecule type" value="Genomic_DNA"/>
</dbReference>
<evidence type="ECO:0000313" key="7">
    <source>
        <dbReference type="Proteomes" id="UP000031512"/>
    </source>
</evidence>